<gene>
    <name evidence="8" type="ORF">FSW04_06495</name>
</gene>
<keyword evidence="9" id="KW-1185">Reference proteome</keyword>
<feature type="transmembrane region" description="Helical" evidence="6">
    <location>
        <begin position="382"/>
        <end position="402"/>
    </location>
</feature>
<dbReference type="KEGG" id="bsol:FSW04_06495"/>
<proteinExistence type="predicted"/>
<dbReference type="PANTHER" id="PTHR33406:SF13">
    <property type="entry name" value="MEMBRANE PROTEIN YDFJ"/>
    <property type="match status" value="1"/>
</dbReference>
<dbReference type="OrthoDB" id="7051771at2"/>
<feature type="transmembrane region" description="Helical" evidence="6">
    <location>
        <begin position="296"/>
        <end position="318"/>
    </location>
</feature>
<feature type="transmembrane region" description="Helical" evidence="6">
    <location>
        <begin position="635"/>
        <end position="656"/>
    </location>
</feature>
<feature type="transmembrane region" description="Helical" evidence="6">
    <location>
        <begin position="587"/>
        <end position="614"/>
    </location>
</feature>
<sequence length="720" mass="74094">MRHAAVARHDETATAAPTWLGRLGGWAADHRRPIAIVWCAIAVALGAFAPFADHALSGAGWEAEGSQSVAARHTLESSFPGRDSYALTVVVAGPRGGLGGPAMRRTLARVAAVLHTDPAVSGVLGPRAGVTTSRDDGTAVVVGSAGAPPDGMVAAAGRLKARLSALSTPGVTVRLTGPAAMWSDFNADNKAAMLRSEMLSWPLTLALLLVAFGTLVAAGLPLLLTMTGLLGAGGLLFALGHVTDISIWAMNFAMMFAIALGIDYALFIVVRFRAALAAGLAPREATVVTMATAGKAVLVSGLTVLAALLALTVVPVPAFRTVPIGIGLAVLMVLAATLTLLPAALSRLGHGINGGRVRLRGGVDHRSERFAAWGRRLWARPLPYGIAAVAILLLLATPVLGLRTGMPTAAGLPGDAASGQGQRLMERAFGDGAASALQVVVGPRDAAAARSVLQGDRDIIATVAPAERSRGRVLLTAIPKNAGGAGTTIDRLRRELPAGALVGGPAAESRDLEHALGAHLPIVIGVALGLGFLLLLALLRAPLAAAAAVAMSVLATAAAFGVARLVFQDGVLDPVLGWHAQGFVDAWAPIFFFALIFALAMDYTVFLLATVRAAHDRTHDSRHALVEGLAGTGRVINAAAGVMVVVFLTFALSGPIAPREMGVILAVAVLLDATLIRLLLQPVMLRLLEAWAWWMPAWLDRLVPRVGLPHGEPAGEPASG</sequence>
<feature type="transmembrane region" description="Helical" evidence="6">
    <location>
        <begin position="203"/>
        <end position="225"/>
    </location>
</feature>
<dbReference type="EMBL" id="CP042430">
    <property type="protein sequence ID" value="QEC47270.1"/>
    <property type="molecule type" value="Genomic_DNA"/>
</dbReference>
<feature type="domain" description="SSD" evidence="7">
    <location>
        <begin position="222"/>
        <end position="347"/>
    </location>
</feature>
<dbReference type="Pfam" id="PF03176">
    <property type="entry name" value="MMPL"/>
    <property type="match status" value="2"/>
</dbReference>
<protein>
    <submittedName>
        <fullName evidence="8">MMPL family transporter</fullName>
    </submittedName>
</protein>
<keyword evidence="2" id="KW-1003">Cell membrane</keyword>
<comment type="subcellular location">
    <subcellularLocation>
        <location evidence="1">Cell membrane</location>
        <topology evidence="1">Multi-pass membrane protein</topology>
    </subcellularLocation>
</comment>
<evidence type="ECO:0000313" key="8">
    <source>
        <dbReference type="EMBL" id="QEC47270.1"/>
    </source>
</evidence>
<evidence type="ECO:0000256" key="2">
    <source>
        <dbReference type="ARBA" id="ARBA00022475"/>
    </source>
</evidence>
<reference evidence="8 9" key="1">
    <citation type="journal article" date="2018" name="J. Microbiol.">
        <title>Baekduia soli gen. nov., sp. nov., a novel bacterium isolated from the soil of Baekdu Mountain and proposal of a novel family name, Baekduiaceae fam. nov.</title>
        <authorList>
            <person name="An D.S."/>
            <person name="Siddiqi M.Z."/>
            <person name="Kim K.H."/>
            <person name="Yu H.S."/>
            <person name="Im W.T."/>
        </authorList>
    </citation>
    <scope>NUCLEOTIDE SEQUENCE [LARGE SCALE GENOMIC DNA]</scope>
    <source>
        <strain evidence="8 9">BR7-21</strain>
    </source>
</reference>
<evidence type="ECO:0000256" key="6">
    <source>
        <dbReference type="SAM" id="Phobius"/>
    </source>
</evidence>
<keyword evidence="5 6" id="KW-0472">Membrane</keyword>
<evidence type="ECO:0000256" key="3">
    <source>
        <dbReference type="ARBA" id="ARBA00022692"/>
    </source>
</evidence>
<feature type="transmembrane region" description="Helical" evidence="6">
    <location>
        <begin position="245"/>
        <end position="270"/>
    </location>
</feature>
<dbReference type="Gene3D" id="1.20.1640.10">
    <property type="entry name" value="Multidrug efflux transporter AcrB transmembrane domain"/>
    <property type="match status" value="2"/>
</dbReference>
<evidence type="ECO:0000256" key="1">
    <source>
        <dbReference type="ARBA" id="ARBA00004651"/>
    </source>
</evidence>
<organism evidence="8 9">
    <name type="scientific">Baekduia soli</name>
    <dbReference type="NCBI Taxonomy" id="496014"/>
    <lineage>
        <taxon>Bacteria</taxon>
        <taxon>Bacillati</taxon>
        <taxon>Actinomycetota</taxon>
        <taxon>Thermoleophilia</taxon>
        <taxon>Solirubrobacterales</taxon>
        <taxon>Baekduiaceae</taxon>
        <taxon>Baekduia</taxon>
    </lineage>
</organism>
<accession>A0A5B8U2S7</accession>
<dbReference type="PANTHER" id="PTHR33406">
    <property type="entry name" value="MEMBRANE PROTEIN MJ1562-RELATED"/>
    <property type="match status" value="1"/>
</dbReference>
<evidence type="ECO:0000313" key="9">
    <source>
        <dbReference type="Proteomes" id="UP000321805"/>
    </source>
</evidence>
<dbReference type="InterPro" id="IPR004869">
    <property type="entry name" value="MMPL_dom"/>
</dbReference>
<dbReference type="GO" id="GO:0005886">
    <property type="term" value="C:plasma membrane"/>
    <property type="evidence" value="ECO:0007669"/>
    <property type="project" value="UniProtKB-SubCell"/>
</dbReference>
<dbReference type="Proteomes" id="UP000321805">
    <property type="component" value="Chromosome"/>
</dbReference>
<evidence type="ECO:0000256" key="5">
    <source>
        <dbReference type="ARBA" id="ARBA00023136"/>
    </source>
</evidence>
<dbReference type="InterPro" id="IPR050545">
    <property type="entry name" value="Mycobact_MmpL"/>
</dbReference>
<evidence type="ECO:0000256" key="4">
    <source>
        <dbReference type="ARBA" id="ARBA00022989"/>
    </source>
</evidence>
<dbReference type="InterPro" id="IPR000731">
    <property type="entry name" value="SSD"/>
</dbReference>
<feature type="transmembrane region" description="Helical" evidence="6">
    <location>
        <begin position="518"/>
        <end position="539"/>
    </location>
</feature>
<dbReference type="SUPFAM" id="SSF82866">
    <property type="entry name" value="Multidrug efflux transporter AcrB transmembrane domain"/>
    <property type="match status" value="2"/>
</dbReference>
<feature type="transmembrane region" description="Helical" evidence="6">
    <location>
        <begin position="324"/>
        <end position="345"/>
    </location>
</feature>
<feature type="transmembrane region" description="Helical" evidence="6">
    <location>
        <begin position="546"/>
        <end position="567"/>
    </location>
</feature>
<name>A0A5B8U2S7_9ACTN</name>
<evidence type="ECO:0000259" key="7">
    <source>
        <dbReference type="PROSITE" id="PS50156"/>
    </source>
</evidence>
<keyword evidence="3 6" id="KW-0812">Transmembrane</keyword>
<feature type="transmembrane region" description="Helical" evidence="6">
    <location>
        <begin position="662"/>
        <end position="680"/>
    </location>
</feature>
<dbReference type="PROSITE" id="PS50156">
    <property type="entry name" value="SSD"/>
    <property type="match status" value="1"/>
</dbReference>
<dbReference type="RefSeq" id="WP_146917533.1">
    <property type="nucleotide sequence ID" value="NZ_CP042430.1"/>
</dbReference>
<dbReference type="AlphaFoldDB" id="A0A5B8U2S7"/>
<keyword evidence="4 6" id="KW-1133">Transmembrane helix</keyword>